<keyword evidence="3" id="KW-1185">Reference proteome</keyword>
<accession>A0AAD7WKJ8</accession>
<organism evidence="2 3">
    <name type="scientific">Aldrovandia affinis</name>
    <dbReference type="NCBI Taxonomy" id="143900"/>
    <lineage>
        <taxon>Eukaryota</taxon>
        <taxon>Metazoa</taxon>
        <taxon>Chordata</taxon>
        <taxon>Craniata</taxon>
        <taxon>Vertebrata</taxon>
        <taxon>Euteleostomi</taxon>
        <taxon>Actinopterygii</taxon>
        <taxon>Neopterygii</taxon>
        <taxon>Teleostei</taxon>
        <taxon>Notacanthiformes</taxon>
        <taxon>Halosauridae</taxon>
        <taxon>Aldrovandia</taxon>
    </lineage>
</organism>
<evidence type="ECO:0008006" key="4">
    <source>
        <dbReference type="Google" id="ProtNLM"/>
    </source>
</evidence>
<proteinExistence type="predicted"/>
<name>A0AAD7WKJ8_9TELE</name>
<reference evidence="2" key="1">
    <citation type="journal article" date="2023" name="Science">
        <title>Genome structures resolve the early diversification of teleost fishes.</title>
        <authorList>
            <person name="Parey E."/>
            <person name="Louis A."/>
            <person name="Montfort J."/>
            <person name="Bouchez O."/>
            <person name="Roques C."/>
            <person name="Iampietro C."/>
            <person name="Lluch J."/>
            <person name="Castinel A."/>
            <person name="Donnadieu C."/>
            <person name="Desvignes T."/>
            <person name="Floi Bucao C."/>
            <person name="Jouanno E."/>
            <person name="Wen M."/>
            <person name="Mejri S."/>
            <person name="Dirks R."/>
            <person name="Jansen H."/>
            <person name="Henkel C."/>
            <person name="Chen W.J."/>
            <person name="Zahm M."/>
            <person name="Cabau C."/>
            <person name="Klopp C."/>
            <person name="Thompson A.W."/>
            <person name="Robinson-Rechavi M."/>
            <person name="Braasch I."/>
            <person name="Lecointre G."/>
            <person name="Bobe J."/>
            <person name="Postlethwait J.H."/>
            <person name="Berthelot C."/>
            <person name="Roest Crollius H."/>
            <person name="Guiguen Y."/>
        </authorList>
    </citation>
    <scope>NUCLEOTIDE SEQUENCE</scope>
    <source>
        <strain evidence="2">NC1722</strain>
    </source>
</reference>
<dbReference type="AlphaFoldDB" id="A0AAD7WKJ8"/>
<evidence type="ECO:0000256" key="1">
    <source>
        <dbReference type="SAM" id="MobiDB-lite"/>
    </source>
</evidence>
<dbReference type="EMBL" id="JAINUG010000076">
    <property type="protein sequence ID" value="KAJ8400436.1"/>
    <property type="molecule type" value="Genomic_DNA"/>
</dbReference>
<gene>
    <name evidence="2" type="ORF">AAFF_G00395600</name>
</gene>
<evidence type="ECO:0000313" key="2">
    <source>
        <dbReference type="EMBL" id="KAJ8400436.1"/>
    </source>
</evidence>
<feature type="region of interest" description="Disordered" evidence="1">
    <location>
        <begin position="423"/>
        <end position="449"/>
    </location>
</feature>
<protein>
    <recommendedName>
        <fullName evidence="4">Reverse transcriptase domain-containing protein</fullName>
    </recommendedName>
</protein>
<comment type="caution">
    <text evidence="2">The sequence shown here is derived from an EMBL/GenBank/DDBJ whole genome shotgun (WGS) entry which is preliminary data.</text>
</comment>
<evidence type="ECO:0000313" key="3">
    <source>
        <dbReference type="Proteomes" id="UP001221898"/>
    </source>
</evidence>
<sequence>MAGCTISPLAFTMAMEVIIRASKWVVGGERLQSGQRLPPIRAYMDDMTTLTSTIACTKHLLGKLQANITWARMKFKPSKSRSISIVKGKLVDQRFYIKDTPIPLVSELPVKSLGRWYNASLKDSDQCDQLREETIKGLVSIDKTLLPGKLKLWCLQFGLLPRLMWPLTVYEIPMTKVEKLERTVSSYIKKWLGLPRCLSNIGLYGHGALELPVSSLTEEYKCTKVRLNMTLTESQDGMIQAAAPRLATGRKWMPSEAVQQAKSALRHGDIVGQVQHGRGGFGLGASRPTWHKATSTQRRKLVVSQVRHQEEADRCAKAVSQSKQGQWTSWENLEHRKLTWKDLWEMEGRQISFIIRATYDVLPTPKNLHQWFGEDPSCALCQTPATLRHILTGCKTSLSQGRYTWRHNQVLRQLAITLEGRRTTNNALPPPMPRHSKTTPFVRAGQPPAKPSARVEATLLDTARDWRMQVDLEQRLIFPPEIITTNLRPDLVLWSTSQKLLFIVELTVPWEAAVGEAYERKRLKYSDIAAEAEQRGWHAQVLPVEVGCRGFVATSATKLLKGMGVRGQAFRQAVKSMSEAAERSSSWLWIKRKDPNWAAK</sequence>
<dbReference type="Proteomes" id="UP001221898">
    <property type="component" value="Unassembled WGS sequence"/>
</dbReference>